<name>A0A934NR66_9NOCA</name>
<sequence>MPNKTIYVSDEDQPLFARAQELVGGNLSGAIVAALRRFIEIEEGRIAGFDEVVLRVGPDGARRQRFSGRLLADWSRDSDDGHVHDRYRIYQGRSGKFVAHLQRSDWSEWTEWRKGTTGNWLKDLTGIHSLRSMLGVGSLDWGAYTLDVVDSLDELQTLVPAKLYRIVVDAVENPHIEDLDV</sequence>
<dbReference type="RefSeq" id="WP_199704692.1">
    <property type="nucleotide sequence ID" value="NZ_JAEMNV010000004.1"/>
</dbReference>
<keyword evidence="2" id="KW-1185">Reference proteome</keyword>
<gene>
    <name evidence="1" type="ORF">JGU71_13535</name>
</gene>
<protein>
    <submittedName>
        <fullName evidence="1">EXLDI protein</fullName>
    </submittedName>
</protein>
<dbReference type="AlphaFoldDB" id="A0A934NR66"/>
<proteinExistence type="predicted"/>
<dbReference type="NCBIfam" id="TIGR04342">
    <property type="entry name" value="EXLDI"/>
    <property type="match status" value="1"/>
</dbReference>
<dbReference type="InterPro" id="IPR027580">
    <property type="entry name" value="EXLDI"/>
</dbReference>
<comment type="caution">
    <text evidence="1">The sequence shown here is derived from an EMBL/GenBank/DDBJ whole genome shotgun (WGS) entry which is preliminary data.</text>
</comment>
<dbReference type="EMBL" id="JAEMNV010000004">
    <property type="protein sequence ID" value="MBJ8339913.1"/>
    <property type="molecule type" value="Genomic_DNA"/>
</dbReference>
<reference evidence="1" key="1">
    <citation type="submission" date="2020-12" db="EMBL/GenBank/DDBJ databases">
        <title>Antrihabitans popcorni sp. nov. and Antrihabitans auranticaus sp. nov., isolated from a larva cave.</title>
        <authorList>
            <person name="Lee S.D."/>
            <person name="Kim I.S."/>
        </authorList>
    </citation>
    <scope>NUCLEOTIDE SEQUENCE</scope>
    <source>
        <strain evidence="1">YC3-6</strain>
    </source>
</reference>
<evidence type="ECO:0000313" key="2">
    <source>
        <dbReference type="Proteomes" id="UP000655868"/>
    </source>
</evidence>
<organism evidence="1 2">
    <name type="scientific">Antrihabitans stalagmiti</name>
    <dbReference type="NCBI Taxonomy" id="2799499"/>
    <lineage>
        <taxon>Bacteria</taxon>
        <taxon>Bacillati</taxon>
        <taxon>Actinomycetota</taxon>
        <taxon>Actinomycetes</taxon>
        <taxon>Mycobacteriales</taxon>
        <taxon>Nocardiaceae</taxon>
        <taxon>Antrihabitans</taxon>
    </lineage>
</organism>
<evidence type="ECO:0000313" key="1">
    <source>
        <dbReference type="EMBL" id="MBJ8339913.1"/>
    </source>
</evidence>
<dbReference type="Proteomes" id="UP000655868">
    <property type="component" value="Unassembled WGS sequence"/>
</dbReference>
<accession>A0A934NR66</accession>